<organism evidence="2 3">
    <name type="scientific">Neolewinella aurantiaca</name>
    <dbReference type="NCBI Taxonomy" id="2602767"/>
    <lineage>
        <taxon>Bacteria</taxon>
        <taxon>Pseudomonadati</taxon>
        <taxon>Bacteroidota</taxon>
        <taxon>Saprospiria</taxon>
        <taxon>Saprospirales</taxon>
        <taxon>Lewinellaceae</taxon>
        <taxon>Neolewinella</taxon>
    </lineage>
</organism>
<dbReference type="Proteomes" id="UP000321907">
    <property type="component" value="Unassembled WGS sequence"/>
</dbReference>
<gene>
    <name evidence="2" type="ORF">FUA23_09005</name>
</gene>
<dbReference type="AlphaFoldDB" id="A0A5C7FF70"/>
<dbReference type="OrthoDB" id="785995at2"/>
<dbReference type="Gene3D" id="3.40.390.10">
    <property type="entry name" value="Collagenase (Catalytic Domain)"/>
    <property type="match status" value="1"/>
</dbReference>
<name>A0A5C7FF70_9BACT</name>
<sequence>MKFTSFAMAACGLFALSSCTTDNAITEQLAPTTDLAFIVDVNEDGNTNMPAYEFGDAIAEHVEGHSLDFTSMEKVTETRPDGTTETMWRLDGDVDVTEEQLRELQSMDANGEKQYRTNNLVSDNYITVVGYTGSGYNLTSKMRTALQWAVNNYNALNTNKTFSLSFAASTNADIVVYRNVSNNGAGGVAGFPSGGQPYKWVQIYNGMENYNTNTNEHVMTHEIGHCMGLRHTDWFSRQSCGQSGESAGSDGAVHIPGTPTGYDANSIMLACFSSNEDGEFGYYDRVALEYIY</sequence>
<dbReference type="EMBL" id="VOXD01000011">
    <property type="protein sequence ID" value="TXF89814.1"/>
    <property type="molecule type" value="Genomic_DNA"/>
</dbReference>
<dbReference type="SUPFAM" id="SSF55486">
    <property type="entry name" value="Metalloproteases ('zincins'), catalytic domain"/>
    <property type="match status" value="1"/>
</dbReference>
<keyword evidence="1" id="KW-0732">Signal</keyword>
<evidence type="ECO:0000313" key="3">
    <source>
        <dbReference type="Proteomes" id="UP000321907"/>
    </source>
</evidence>
<keyword evidence="3" id="KW-1185">Reference proteome</keyword>
<feature type="signal peptide" evidence="1">
    <location>
        <begin position="1"/>
        <end position="24"/>
    </location>
</feature>
<dbReference type="RefSeq" id="WP_147930407.1">
    <property type="nucleotide sequence ID" value="NZ_VOXD01000011.1"/>
</dbReference>
<dbReference type="PROSITE" id="PS51257">
    <property type="entry name" value="PROKAR_LIPOPROTEIN"/>
    <property type="match status" value="1"/>
</dbReference>
<feature type="chain" id="PRO_5022692687" evidence="1">
    <location>
        <begin position="25"/>
        <end position="292"/>
    </location>
</feature>
<reference evidence="2 3" key="1">
    <citation type="submission" date="2019-08" db="EMBL/GenBank/DDBJ databases">
        <title>Lewinella sp. strain SSH13 Genome sequencing and assembly.</title>
        <authorList>
            <person name="Kim I."/>
        </authorList>
    </citation>
    <scope>NUCLEOTIDE SEQUENCE [LARGE SCALE GENOMIC DNA]</scope>
    <source>
        <strain evidence="2 3">SSH13</strain>
    </source>
</reference>
<dbReference type="InterPro" id="IPR024653">
    <property type="entry name" value="Peptidase_M10/M27/M57"/>
</dbReference>
<dbReference type="InterPro" id="IPR024079">
    <property type="entry name" value="MetalloPept_cat_dom_sf"/>
</dbReference>
<dbReference type="GO" id="GO:0008237">
    <property type="term" value="F:metallopeptidase activity"/>
    <property type="evidence" value="ECO:0007669"/>
    <property type="project" value="InterPro"/>
</dbReference>
<accession>A0A5C7FF70</accession>
<evidence type="ECO:0000313" key="2">
    <source>
        <dbReference type="EMBL" id="TXF89814.1"/>
    </source>
</evidence>
<dbReference type="Pfam" id="PF12388">
    <property type="entry name" value="Peptidase_M57"/>
    <property type="match status" value="1"/>
</dbReference>
<comment type="caution">
    <text evidence="2">The sequence shown here is derived from an EMBL/GenBank/DDBJ whole genome shotgun (WGS) entry which is preliminary data.</text>
</comment>
<protein>
    <submittedName>
        <fullName evidence="2">Peptidase</fullName>
    </submittedName>
</protein>
<evidence type="ECO:0000256" key="1">
    <source>
        <dbReference type="SAM" id="SignalP"/>
    </source>
</evidence>
<proteinExistence type="predicted"/>